<evidence type="ECO:0000313" key="1">
    <source>
        <dbReference type="EMBL" id="EAY74606.1"/>
    </source>
</evidence>
<proteinExistence type="predicted"/>
<accession>A2WRL0</accession>
<reference evidence="1 2" key="1">
    <citation type="journal article" date="2005" name="PLoS Biol.">
        <title>The genomes of Oryza sativa: a history of duplications.</title>
        <authorList>
            <person name="Yu J."/>
            <person name="Wang J."/>
            <person name="Lin W."/>
            <person name="Li S."/>
            <person name="Li H."/>
            <person name="Zhou J."/>
            <person name="Ni P."/>
            <person name="Dong W."/>
            <person name="Hu S."/>
            <person name="Zeng C."/>
            <person name="Zhang J."/>
            <person name="Zhang Y."/>
            <person name="Li R."/>
            <person name="Xu Z."/>
            <person name="Li S."/>
            <person name="Li X."/>
            <person name="Zheng H."/>
            <person name="Cong L."/>
            <person name="Lin L."/>
            <person name="Yin J."/>
            <person name="Geng J."/>
            <person name="Li G."/>
            <person name="Shi J."/>
            <person name="Liu J."/>
            <person name="Lv H."/>
            <person name="Li J."/>
            <person name="Wang J."/>
            <person name="Deng Y."/>
            <person name="Ran L."/>
            <person name="Shi X."/>
            <person name="Wang X."/>
            <person name="Wu Q."/>
            <person name="Li C."/>
            <person name="Ren X."/>
            <person name="Wang J."/>
            <person name="Wang X."/>
            <person name="Li D."/>
            <person name="Liu D."/>
            <person name="Zhang X."/>
            <person name="Ji Z."/>
            <person name="Zhao W."/>
            <person name="Sun Y."/>
            <person name="Zhang Z."/>
            <person name="Bao J."/>
            <person name="Han Y."/>
            <person name="Dong L."/>
            <person name="Ji J."/>
            <person name="Chen P."/>
            <person name="Wu S."/>
            <person name="Liu J."/>
            <person name="Xiao Y."/>
            <person name="Bu D."/>
            <person name="Tan J."/>
            <person name="Yang L."/>
            <person name="Ye C."/>
            <person name="Zhang J."/>
            <person name="Xu J."/>
            <person name="Zhou Y."/>
            <person name="Yu Y."/>
            <person name="Zhang B."/>
            <person name="Zhuang S."/>
            <person name="Wei H."/>
            <person name="Liu B."/>
            <person name="Lei M."/>
            <person name="Yu H."/>
            <person name="Li Y."/>
            <person name="Xu H."/>
            <person name="Wei S."/>
            <person name="He X."/>
            <person name="Fang L."/>
            <person name="Zhang Z."/>
            <person name="Zhang Y."/>
            <person name="Huang X."/>
            <person name="Su Z."/>
            <person name="Tong W."/>
            <person name="Li J."/>
            <person name="Tong Z."/>
            <person name="Li S."/>
            <person name="Ye J."/>
            <person name="Wang L."/>
            <person name="Fang L."/>
            <person name="Lei T."/>
            <person name="Chen C."/>
            <person name="Chen H."/>
            <person name="Xu Z."/>
            <person name="Li H."/>
            <person name="Huang H."/>
            <person name="Zhang F."/>
            <person name="Xu H."/>
            <person name="Li N."/>
            <person name="Zhao C."/>
            <person name="Li S."/>
            <person name="Dong L."/>
            <person name="Huang Y."/>
            <person name="Li L."/>
            <person name="Xi Y."/>
            <person name="Qi Q."/>
            <person name="Li W."/>
            <person name="Zhang B."/>
            <person name="Hu W."/>
            <person name="Zhang Y."/>
            <person name="Tian X."/>
            <person name="Jiao Y."/>
            <person name="Liang X."/>
            <person name="Jin J."/>
            <person name="Gao L."/>
            <person name="Zheng W."/>
            <person name="Hao B."/>
            <person name="Liu S."/>
            <person name="Wang W."/>
            <person name="Yuan L."/>
            <person name="Cao M."/>
            <person name="McDermott J."/>
            <person name="Samudrala R."/>
            <person name="Wang J."/>
            <person name="Wong G.K."/>
            <person name="Yang H."/>
        </authorList>
    </citation>
    <scope>NUCLEOTIDE SEQUENCE [LARGE SCALE GENOMIC DNA]</scope>
    <source>
        <strain evidence="2">cv. 93-11</strain>
    </source>
</reference>
<gene>
    <name evidence="1" type="ORF">OsI_02495</name>
</gene>
<keyword evidence="2" id="KW-1185">Reference proteome</keyword>
<name>A2WRL0_ORYSI</name>
<dbReference type="Gramene" id="BGIOSGA001378-TA">
    <property type="protein sequence ID" value="BGIOSGA001378-PA"/>
    <property type="gene ID" value="BGIOSGA001378"/>
</dbReference>
<evidence type="ECO:0000313" key="2">
    <source>
        <dbReference type="Proteomes" id="UP000007015"/>
    </source>
</evidence>
<dbReference type="HOGENOM" id="CLU_2112935_0_0_1"/>
<dbReference type="AlphaFoldDB" id="A2WRL0"/>
<organism evidence="1 2">
    <name type="scientific">Oryza sativa subsp. indica</name>
    <name type="common">Rice</name>
    <dbReference type="NCBI Taxonomy" id="39946"/>
    <lineage>
        <taxon>Eukaryota</taxon>
        <taxon>Viridiplantae</taxon>
        <taxon>Streptophyta</taxon>
        <taxon>Embryophyta</taxon>
        <taxon>Tracheophyta</taxon>
        <taxon>Spermatophyta</taxon>
        <taxon>Magnoliopsida</taxon>
        <taxon>Liliopsida</taxon>
        <taxon>Poales</taxon>
        <taxon>Poaceae</taxon>
        <taxon>BOP clade</taxon>
        <taxon>Oryzoideae</taxon>
        <taxon>Oryzeae</taxon>
        <taxon>Oryzinae</taxon>
        <taxon>Oryza</taxon>
        <taxon>Oryza sativa</taxon>
    </lineage>
</organism>
<protein>
    <submittedName>
        <fullName evidence="1">Uncharacterized protein</fullName>
    </submittedName>
</protein>
<dbReference type="Proteomes" id="UP000007015">
    <property type="component" value="Chromosome 1"/>
</dbReference>
<dbReference type="EMBL" id="CM000126">
    <property type="protein sequence ID" value="EAY74606.1"/>
    <property type="molecule type" value="Genomic_DNA"/>
</dbReference>
<sequence length="115" mass="13511">MTPGGGALICWESLALSSTFPTLRRWKDGILSAGSWSWNRMKARQMTRKKIQRKMQDLYTIYKFDVYCMYIGIWNEEYWKQEDGGGAWGSVEEDDRQPEIKLNLPSQPNFRDCFT</sequence>